<dbReference type="RefSeq" id="WP_118942223.1">
    <property type="nucleotide sequence ID" value="NZ_CP032125.1"/>
</dbReference>
<reference evidence="3 4" key="1">
    <citation type="submission" date="2018-09" db="EMBL/GenBank/DDBJ databases">
        <title>Profundibacter amoris BAR1 gen. nov., sp. nov., a new member of the Roseobacter clade isolated at Lokis Castle Vent Field on the Arctic Mid-Oceanic Ridge.</title>
        <authorList>
            <person name="Le Moine Bauer S."/>
            <person name="Sjoeberg A.G."/>
            <person name="L'Haridon S."/>
            <person name="Stokke R."/>
            <person name="Roalkvam I."/>
            <person name="Steen I.H."/>
            <person name="Dahle H."/>
        </authorList>
    </citation>
    <scope>NUCLEOTIDE SEQUENCE [LARGE SCALE GENOMIC DNA]</scope>
    <source>
        <strain evidence="3 4">BAR1</strain>
    </source>
</reference>
<dbReference type="Gene3D" id="3.60.10.10">
    <property type="entry name" value="Endonuclease/exonuclease/phosphatase"/>
    <property type="match status" value="1"/>
</dbReference>
<dbReference type="GO" id="GO:0004519">
    <property type="term" value="F:endonuclease activity"/>
    <property type="evidence" value="ECO:0007669"/>
    <property type="project" value="UniProtKB-KW"/>
</dbReference>
<dbReference type="AlphaFoldDB" id="A0A347UFD8"/>
<dbReference type="EMBL" id="CP032125">
    <property type="protein sequence ID" value="AXX97566.1"/>
    <property type="molecule type" value="Genomic_DNA"/>
</dbReference>
<name>A0A347UFD8_9RHOB</name>
<dbReference type="InterPro" id="IPR036691">
    <property type="entry name" value="Endo/exonu/phosph_ase_sf"/>
</dbReference>
<accession>A0A347UFD8</accession>
<keyword evidence="1" id="KW-0472">Membrane</keyword>
<organism evidence="3 4">
    <name type="scientific">Profundibacter amoris</name>
    <dbReference type="NCBI Taxonomy" id="2171755"/>
    <lineage>
        <taxon>Bacteria</taxon>
        <taxon>Pseudomonadati</taxon>
        <taxon>Pseudomonadota</taxon>
        <taxon>Alphaproteobacteria</taxon>
        <taxon>Rhodobacterales</taxon>
        <taxon>Paracoccaceae</taxon>
        <taxon>Profundibacter</taxon>
    </lineage>
</organism>
<keyword evidence="3" id="KW-0378">Hydrolase</keyword>
<dbReference type="SUPFAM" id="SSF56219">
    <property type="entry name" value="DNase I-like"/>
    <property type="match status" value="1"/>
</dbReference>
<protein>
    <submittedName>
        <fullName evidence="3">Endonuclease</fullName>
    </submittedName>
</protein>
<keyword evidence="4" id="KW-1185">Reference proteome</keyword>
<keyword evidence="1" id="KW-0812">Transmembrane</keyword>
<keyword evidence="3" id="KW-0540">Nuclease</keyword>
<gene>
    <name evidence="3" type="ORF">BAR1_06230</name>
</gene>
<feature type="domain" description="Endonuclease/exonuclease/phosphatase" evidence="2">
    <location>
        <begin position="106"/>
        <end position="287"/>
    </location>
</feature>
<dbReference type="Proteomes" id="UP000261704">
    <property type="component" value="Chromosome"/>
</dbReference>
<dbReference type="OrthoDB" id="3808618at2"/>
<feature type="transmembrane region" description="Helical" evidence="1">
    <location>
        <begin position="57"/>
        <end position="75"/>
    </location>
</feature>
<evidence type="ECO:0000259" key="2">
    <source>
        <dbReference type="Pfam" id="PF03372"/>
    </source>
</evidence>
<dbReference type="InterPro" id="IPR005135">
    <property type="entry name" value="Endo/exonuclease/phosphatase"/>
</dbReference>
<proteinExistence type="predicted"/>
<keyword evidence="1" id="KW-1133">Transmembrane helix</keyword>
<feature type="transmembrane region" description="Helical" evidence="1">
    <location>
        <begin position="33"/>
        <end position="52"/>
    </location>
</feature>
<evidence type="ECO:0000256" key="1">
    <source>
        <dbReference type="SAM" id="Phobius"/>
    </source>
</evidence>
<evidence type="ECO:0000313" key="4">
    <source>
        <dbReference type="Proteomes" id="UP000261704"/>
    </source>
</evidence>
<dbReference type="Pfam" id="PF03372">
    <property type="entry name" value="Exo_endo_phos"/>
    <property type="match status" value="1"/>
</dbReference>
<dbReference type="KEGG" id="pamo:BAR1_06230"/>
<keyword evidence="3" id="KW-0255">Endonuclease</keyword>
<sequence length="297" mass="32317">MFLRFLALICALICLFVLGASHFGALHPLGDSLAVFRGGLAIVGAVAVLVLVLQRRLLLAVLGAGLVLWSAYTVLAPRFTFSAALDTPYALYQKNMSFRMPDTGPLAADILQQAPDFVTLEEVDRENLALLAALKPDYPAQAFCPFMNVGGVAVASRWPKVAGSDVCLQGQGMVAMQVETPEGPVWVVALHLHWPYPHGQAAQVRGLETALKALEGPVVLGGDFNMVPWSHTMQAITSATKTRRIGAPKYTFPLFDGLYTLPIDHVLVNRNSRPAETERRPQLGSDHFGLLARFYLR</sequence>
<evidence type="ECO:0000313" key="3">
    <source>
        <dbReference type="EMBL" id="AXX97566.1"/>
    </source>
</evidence>